<organism evidence="3 4">
    <name type="scientific">Actinocorallia aurantiaca</name>
    <dbReference type="NCBI Taxonomy" id="46204"/>
    <lineage>
        <taxon>Bacteria</taxon>
        <taxon>Bacillati</taxon>
        <taxon>Actinomycetota</taxon>
        <taxon>Actinomycetes</taxon>
        <taxon>Streptosporangiales</taxon>
        <taxon>Thermomonosporaceae</taxon>
        <taxon>Actinocorallia</taxon>
    </lineage>
</organism>
<reference evidence="3 4" key="1">
    <citation type="journal article" date="2019" name="Int. J. Syst. Evol. Microbiol.">
        <title>The Global Catalogue of Microorganisms (GCM) 10K type strain sequencing project: providing services to taxonomists for standard genome sequencing and annotation.</title>
        <authorList>
            <consortium name="The Broad Institute Genomics Platform"/>
            <consortium name="The Broad Institute Genome Sequencing Center for Infectious Disease"/>
            <person name="Wu L."/>
            <person name="Ma J."/>
        </authorList>
    </citation>
    <scope>NUCLEOTIDE SEQUENCE [LARGE SCALE GENOMIC DNA]</scope>
    <source>
        <strain evidence="3 4">JCM 8201</strain>
    </source>
</reference>
<name>A0ABN3UN18_9ACTN</name>
<evidence type="ECO:0000313" key="3">
    <source>
        <dbReference type="EMBL" id="GAA2735865.1"/>
    </source>
</evidence>
<feature type="domain" description="WxL Interacting Protein peptidoglycan binding" evidence="2">
    <location>
        <begin position="31"/>
        <end position="130"/>
    </location>
</feature>
<keyword evidence="1" id="KW-0812">Transmembrane</keyword>
<sequence>MFTPWLLAASLALAPAGDFSWSVQPSGPQGPTGRDYFTYTAAPGQQIRDTVGITNRSDRKLTFRLYSTDAFNTEDGSFALLTADRQSTDLGSWISLEKSTLTVKPGKRVDVPFTLKVPANATPGDHTGGVLAAVTQQETTSGGQKLNVDRRVAARVYLRVNGPLTSSLQVDRISTGDTGPVLGKRTVKVTYRVRNTGNVRLSGDARVYVRGPLDWPQGTPAEREVPELLPGSSYTFTDSVSGVLPAVRLQAAVRITPSDPDGVSPSKPSLTTRTAAFWMVPWAGLGILALFLLLLARRRRPAVRR</sequence>
<dbReference type="InterPro" id="IPR013783">
    <property type="entry name" value="Ig-like_fold"/>
</dbReference>
<protein>
    <recommendedName>
        <fullName evidence="2">WxL Interacting Protein peptidoglycan binding domain-containing protein</fullName>
    </recommendedName>
</protein>
<gene>
    <name evidence="3" type="ORF">GCM10010439_61760</name>
</gene>
<accession>A0ABN3UN18</accession>
<dbReference type="Proteomes" id="UP001501842">
    <property type="component" value="Unassembled WGS sequence"/>
</dbReference>
<evidence type="ECO:0000259" key="2">
    <source>
        <dbReference type="Pfam" id="PF06030"/>
    </source>
</evidence>
<comment type="caution">
    <text evidence="3">The sequence shown here is derived from an EMBL/GenBank/DDBJ whole genome shotgun (WGS) entry which is preliminary data.</text>
</comment>
<dbReference type="Pfam" id="PF06030">
    <property type="entry name" value="WxLIP_PGBD"/>
    <property type="match status" value="1"/>
</dbReference>
<dbReference type="InterPro" id="IPR010317">
    <property type="entry name" value="WxLIP_PGBD"/>
</dbReference>
<dbReference type="EMBL" id="BAAATZ010000030">
    <property type="protein sequence ID" value="GAA2735865.1"/>
    <property type="molecule type" value="Genomic_DNA"/>
</dbReference>
<evidence type="ECO:0000256" key="1">
    <source>
        <dbReference type="SAM" id="Phobius"/>
    </source>
</evidence>
<keyword evidence="4" id="KW-1185">Reference proteome</keyword>
<keyword evidence="1" id="KW-0472">Membrane</keyword>
<dbReference type="Gene3D" id="2.60.40.10">
    <property type="entry name" value="Immunoglobulins"/>
    <property type="match status" value="1"/>
</dbReference>
<proteinExistence type="predicted"/>
<evidence type="ECO:0000313" key="4">
    <source>
        <dbReference type="Proteomes" id="UP001501842"/>
    </source>
</evidence>
<keyword evidence="1" id="KW-1133">Transmembrane helix</keyword>
<dbReference type="RefSeq" id="WP_344455761.1">
    <property type="nucleotide sequence ID" value="NZ_BAAATZ010000030.1"/>
</dbReference>
<feature type="transmembrane region" description="Helical" evidence="1">
    <location>
        <begin position="275"/>
        <end position="296"/>
    </location>
</feature>